<dbReference type="EMBL" id="JBICCN010000004">
    <property type="protein sequence ID" value="KAL3104362.1"/>
    <property type="molecule type" value="Genomic_DNA"/>
</dbReference>
<comment type="caution">
    <text evidence="2">The sequence shown here is derived from an EMBL/GenBank/DDBJ whole genome shotgun (WGS) entry which is preliminary data.</text>
</comment>
<keyword evidence="1" id="KW-0472">Membrane</keyword>
<dbReference type="Gene3D" id="1.20.1250.20">
    <property type="entry name" value="MFS general substrate transporter like domains"/>
    <property type="match status" value="1"/>
</dbReference>
<accession>A0ABD2KN33</accession>
<organism evidence="2 3">
    <name type="scientific">Heterodera schachtii</name>
    <name type="common">Sugarbeet cyst nematode worm</name>
    <name type="synonym">Tylenchus schachtii</name>
    <dbReference type="NCBI Taxonomy" id="97005"/>
    <lineage>
        <taxon>Eukaryota</taxon>
        <taxon>Metazoa</taxon>
        <taxon>Ecdysozoa</taxon>
        <taxon>Nematoda</taxon>
        <taxon>Chromadorea</taxon>
        <taxon>Rhabditida</taxon>
        <taxon>Tylenchina</taxon>
        <taxon>Tylenchomorpha</taxon>
        <taxon>Tylenchoidea</taxon>
        <taxon>Heteroderidae</taxon>
        <taxon>Heteroderinae</taxon>
        <taxon>Heterodera</taxon>
    </lineage>
</organism>
<evidence type="ECO:0000256" key="1">
    <source>
        <dbReference type="SAM" id="Phobius"/>
    </source>
</evidence>
<evidence type="ECO:0000313" key="3">
    <source>
        <dbReference type="Proteomes" id="UP001620645"/>
    </source>
</evidence>
<gene>
    <name evidence="2" type="ORF">niasHS_001209</name>
</gene>
<dbReference type="InterPro" id="IPR036259">
    <property type="entry name" value="MFS_trans_sf"/>
</dbReference>
<dbReference type="AlphaFoldDB" id="A0ABD2KN33"/>
<sequence>MTTAINGINCRFNFRGLRFVILALSTLCLTFGMCGTVVLHMTQLPIRHLCSLLLKRVDCSRHFTSALCWAPFQLAICALWSASGAHSLPTLGRIITMPLSGFLCDSSLGWPSVYYLLGIPTLFSFSFFCLFYRDTPSQHRIVVALPFVISTFLSIDVGRICDRLIGTKAALVLLTCVSQARMVHGSFGNVVQGFG</sequence>
<dbReference type="PANTHER" id="PTHR45757">
    <property type="entry name" value="PROTEIN CBG23364-RELATED"/>
    <property type="match status" value="1"/>
</dbReference>
<evidence type="ECO:0000313" key="2">
    <source>
        <dbReference type="EMBL" id="KAL3104362.1"/>
    </source>
</evidence>
<keyword evidence="1" id="KW-1133">Transmembrane helix</keyword>
<proteinExistence type="predicted"/>
<feature type="transmembrane region" description="Helical" evidence="1">
    <location>
        <begin position="19"/>
        <end position="42"/>
    </location>
</feature>
<name>A0ABD2KN33_HETSC</name>
<protein>
    <recommendedName>
        <fullName evidence="4">Major facilitator superfamily (MFS) profile domain-containing protein</fullName>
    </recommendedName>
</protein>
<reference evidence="2 3" key="1">
    <citation type="submission" date="2024-10" db="EMBL/GenBank/DDBJ databases">
        <authorList>
            <person name="Kim D."/>
        </authorList>
    </citation>
    <scope>NUCLEOTIDE SEQUENCE [LARGE SCALE GENOMIC DNA]</scope>
    <source>
        <strain evidence="2">Taebaek</strain>
    </source>
</reference>
<keyword evidence="1" id="KW-0812">Transmembrane</keyword>
<dbReference type="Proteomes" id="UP001620645">
    <property type="component" value="Unassembled WGS sequence"/>
</dbReference>
<feature type="transmembrane region" description="Helical" evidence="1">
    <location>
        <begin position="113"/>
        <end position="132"/>
    </location>
</feature>
<evidence type="ECO:0008006" key="4">
    <source>
        <dbReference type="Google" id="ProtNLM"/>
    </source>
</evidence>
<keyword evidence="3" id="KW-1185">Reference proteome</keyword>